<dbReference type="InterPro" id="IPR009100">
    <property type="entry name" value="AcylCoA_DH/oxidase_NM_dom_sf"/>
</dbReference>
<evidence type="ECO:0000256" key="2">
    <source>
        <dbReference type="ARBA" id="ARBA00005189"/>
    </source>
</evidence>
<evidence type="ECO:0000256" key="1">
    <source>
        <dbReference type="ARBA" id="ARBA00001974"/>
    </source>
</evidence>
<evidence type="ECO:0000256" key="3">
    <source>
        <dbReference type="ARBA" id="ARBA00009347"/>
    </source>
</evidence>
<dbReference type="Gene3D" id="1.20.140.10">
    <property type="entry name" value="Butyryl-CoA Dehydrogenase, subunit A, domain 3"/>
    <property type="match status" value="1"/>
</dbReference>
<feature type="domain" description="Acyl-CoA dehydrogenase/oxidase C-terminal" evidence="8">
    <location>
        <begin position="128"/>
        <end position="222"/>
    </location>
</feature>
<keyword evidence="5" id="KW-0274">FAD</keyword>
<dbReference type="GO" id="GO:0003995">
    <property type="term" value="F:acyl-CoA dehydrogenase activity"/>
    <property type="evidence" value="ECO:0007669"/>
    <property type="project" value="TreeGrafter"/>
</dbReference>
<dbReference type="Ensembl" id="ENSOTST00005142383.1">
    <property type="protein sequence ID" value="ENSOTSP00005147309.1"/>
    <property type="gene ID" value="ENSOTSG00005066232.1"/>
</dbReference>
<dbReference type="AlphaFoldDB" id="A0AAZ3S364"/>
<evidence type="ECO:0000256" key="7">
    <source>
        <dbReference type="ARBA" id="ARBA00049192"/>
    </source>
</evidence>
<evidence type="ECO:0000256" key="4">
    <source>
        <dbReference type="ARBA" id="ARBA00022630"/>
    </source>
</evidence>
<dbReference type="PANTHER" id="PTHR43884:SF1">
    <property type="entry name" value="SHORT_BRANCHED CHAIN SPECIFIC ACYL-COA DEHYDROGENASE, MITOCHONDRIAL"/>
    <property type="match status" value="1"/>
</dbReference>
<comment type="catalytic activity">
    <reaction evidence="7">
        <text>hexanoyl-CoA + oxidized [electron-transfer flavoprotein] + H(+) = (2E)-hexenoyl-CoA + reduced [electron-transfer flavoprotein]</text>
        <dbReference type="Rhea" id="RHEA:43464"/>
        <dbReference type="Rhea" id="RHEA-COMP:10685"/>
        <dbReference type="Rhea" id="RHEA-COMP:10686"/>
        <dbReference type="ChEBI" id="CHEBI:15378"/>
        <dbReference type="ChEBI" id="CHEBI:57692"/>
        <dbReference type="ChEBI" id="CHEBI:58307"/>
        <dbReference type="ChEBI" id="CHEBI:62077"/>
        <dbReference type="ChEBI" id="CHEBI:62620"/>
    </reaction>
    <physiologicalReaction direction="left-to-right" evidence="7">
        <dbReference type="Rhea" id="RHEA:43465"/>
    </physiologicalReaction>
</comment>
<reference evidence="9" key="2">
    <citation type="submission" date="2025-08" db="UniProtKB">
        <authorList>
            <consortium name="Ensembl"/>
        </authorList>
    </citation>
    <scope>IDENTIFICATION</scope>
</reference>
<dbReference type="GeneTree" id="ENSGT00940000156525"/>
<dbReference type="GO" id="GO:0005739">
    <property type="term" value="C:mitochondrion"/>
    <property type="evidence" value="ECO:0007669"/>
    <property type="project" value="TreeGrafter"/>
</dbReference>
<dbReference type="Pfam" id="PF00441">
    <property type="entry name" value="Acyl-CoA_dh_1"/>
    <property type="match status" value="1"/>
</dbReference>
<sequence length="226" mass="25159">VPDLSCNDADTFSRPVHVMIAYTLLSWTVVGSFRPVHVMMLIPCCPVLRVGDLAFSLKTVHDKHGDYVHHQRFQDGHRGISCFIVDRDTEGLQIGKKENKLGLRASSTCPLNLDNIKVPEKNVLGQIGHGYKYAIGMLNEGRIGMRCSDAGTGSGLLRPGRSYTRQRVQFGKRIFDFQAMQHQIAHVATQIEAARLLTYNAARLKEAGRSFSSRRPACQVLHSEVS</sequence>
<accession>A0AAZ3S364</accession>
<reference evidence="10" key="1">
    <citation type="journal article" date="2018" name="PLoS ONE">
        <title>Chinook salmon (Oncorhynchus tshawytscha) genome and transcriptome.</title>
        <authorList>
            <person name="Christensen K.A."/>
            <person name="Leong J.S."/>
            <person name="Sakhrani D."/>
            <person name="Biagi C.A."/>
            <person name="Minkley D.R."/>
            <person name="Withler R.E."/>
            <person name="Rondeau E.B."/>
            <person name="Koop B.F."/>
            <person name="Devlin R.H."/>
        </authorList>
    </citation>
    <scope>NUCLEOTIDE SEQUENCE [LARGE SCALE GENOMIC DNA]</scope>
</reference>
<dbReference type="Gene3D" id="2.40.110.10">
    <property type="entry name" value="Butyryl-CoA Dehydrogenase, subunit A, domain 2"/>
    <property type="match status" value="1"/>
</dbReference>
<reference evidence="9" key="3">
    <citation type="submission" date="2025-09" db="UniProtKB">
        <authorList>
            <consortium name="Ensembl"/>
        </authorList>
    </citation>
    <scope>IDENTIFICATION</scope>
</reference>
<organism evidence="9 10">
    <name type="scientific">Oncorhynchus tshawytscha</name>
    <name type="common">Chinook salmon</name>
    <name type="synonym">Salmo tshawytscha</name>
    <dbReference type="NCBI Taxonomy" id="74940"/>
    <lineage>
        <taxon>Eukaryota</taxon>
        <taxon>Metazoa</taxon>
        <taxon>Chordata</taxon>
        <taxon>Craniata</taxon>
        <taxon>Vertebrata</taxon>
        <taxon>Euteleostomi</taxon>
        <taxon>Actinopterygii</taxon>
        <taxon>Neopterygii</taxon>
        <taxon>Teleostei</taxon>
        <taxon>Protacanthopterygii</taxon>
        <taxon>Salmoniformes</taxon>
        <taxon>Salmonidae</taxon>
        <taxon>Salmoninae</taxon>
        <taxon>Oncorhynchus</taxon>
    </lineage>
</organism>
<dbReference type="Proteomes" id="UP000694402">
    <property type="component" value="Unassembled WGS sequence"/>
</dbReference>
<name>A0AAZ3S364_ONCTS</name>
<keyword evidence="10" id="KW-1185">Reference proteome</keyword>
<protein>
    <recommendedName>
        <fullName evidence="8">Acyl-CoA dehydrogenase/oxidase C-terminal domain-containing protein</fullName>
    </recommendedName>
</protein>
<dbReference type="PANTHER" id="PTHR43884">
    <property type="entry name" value="ACYL-COA DEHYDROGENASE"/>
    <property type="match status" value="1"/>
</dbReference>
<comment type="similarity">
    <text evidence="3">Belongs to the acyl-CoA dehydrogenase family.</text>
</comment>
<keyword evidence="6" id="KW-0560">Oxidoreductase</keyword>
<dbReference type="SUPFAM" id="SSF47203">
    <property type="entry name" value="Acyl-CoA dehydrogenase C-terminal domain-like"/>
    <property type="match status" value="1"/>
</dbReference>
<dbReference type="SUPFAM" id="SSF56645">
    <property type="entry name" value="Acyl-CoA dehydrogenase NM domain-like"/>
    <property type="match status" value="1"/>
</dbReference>
<dbReference type="InterPro" id="IPR036250">
    <property type="entry name" value="AcylCo_DH-like_C"/>
</dbReference>
<evidence type="ECO:0000256" key="6">
    <source>
        <dbReference type="ARBA" id="ARBA00023002"/>
    </source>
</evidence>
<proteinExistence type="inferred from homology"/>
<dbReference type="InterPro" id="IPR046373">
    <property type="entry name" value="Acyl-CoA_Oxase/DH_mid-dom_sf"/>
</dbReference>
<keyword evidence="4" id="KW-0285">Flavoprotein</keyword>
<evidence type="ECO:0000259" key="8">
    <source>
        <dbReference type="Pfam" id="PF00441"/>
    </source>
</evidence>
<evidence type="ECO:0000313" key="9">
    <source>
        <dbReference type="Ensembl" id="ENSOTSP00005147309.1"/>
    </source>
</evidence>
<evidence type="ECO:0000313" key="10">
    <source>
        <dbReference type="Proteomes" id="UP000694402"/>
    </source>
</evidence>
<dbReference type="InterPro" id="IPR009075">
    <property type="entry name" value="AcylCo_DH/oxidase_C"/>
</dbReference>
<comment type="cofactor">
    <cofactor evidence="1">
        <name>FAD</name>
        <dbReference type="ChEBI" id="CHEBI:57692"/>
    </cofactor>
</comment>
<evidence type="ECO:0000256" key="5">
    <source>
        <dbReference type="ARBA" id="ARBA00022827"/>
    </source>
</evidence>
<comment type="pathway">
    <text evidence="2">Lipid metabolism.</text>
</comment>